<sequence>MCDDFLPTGTAGLGQQPVVHLARHNPSHIYFTGRNAKEAVHVIQEVTASGSRTTLPFLECDFTNLACVRAAADTVIAEQDQLDVLMANADIMDLAPSPPLPT</sequence>
<dbReference type="InterPro" id="IPR002347">
    <property type="entry name" value="SDR_fam"/>
</dbReference>
<gene>
    <name evidence="1" type="ORF">SLS53_005017</name>
</gene>
<protein>
    <submittedName>
        <fullName evidence="1">Uncharacterized protein</fullName>
    </submittedName>
</protein>
<proteinExistence type="predicted"/>
<dbReference type="InterPro" id="IPR036291">
    <property type="entry name" value="NAD(P)-bd_dom_sf"/>
</dbReference>
<dbReference type="EMBL" id="JAJSPL020000018">
    <property type="protein sequence ID" value="KAK7740954.1"/>
    <property type="molecule type" value="Genomic_DNA"/>
</dbReference>
<accession>A0AAN9U5X1</accession>
<organism evidence="1 2">
    <name type="scientific">Cytospora paraplurivora</name>
    <dbReference type="NCBI Taxonomy" id="2898453"/>
    <lineage>
        <taxon>Eukaryota</taxon>
        <taxon>Fungi</taxon>
        <taxon>Dikarya</taxon>
        <taxon>Ascomycota</taxon>
        <taxon>Pezizomycotina</taxon>
        <taxon>Sordariomycetes</taxon>
        <taxon>Sordariomycetidae</taxon>
        <taxon>Diaporthales</taxon>
        <taxon>Cytosporaceae</taxon>
        <taxon>Cytospora</taxon>
    </lineage>
</organism>
<comment type="caution">
    <text evidence="1">The sequence shown here is derived from an EMBL/GenBank/DDBJ whole genome shotgun (WGS) entry which is preliminary data.</text>
</comment>
<dbReference type="AlphaFoldDB" id="A0AAN9U5X1"/>
<name>A0AAN9U5X1_9PEZI</name>
<dbReference type="SUPFAM" id="SSF51735">
    <property type="entry name" value="NAD(P)-binding Rossmann-fold domains"/>
    <property type="match status" value="1"/>
</dbReference>
<evidence type="ECO:0000313" key="2">
    <source>
        <dbReference type="Proteomes" id="UP001320245"/>
    </source>
</evidence>
<dbReference type="Pfam" id="PF00106">
    <property type="entry name" value="adh_short"/>
    <property type="match status" value="1"/>
</dbReference>
<evidence type="ECO:0000313" key="1">
    <source>
        <dbReference type="EMBL" id="KAK7740954.1"/>
    </source>
</evidence>
<dbReference type="Gene3D" id="3.40.50.720">
    <property type="entry name" value="NAD(P)-binding Rossmann-like Domain"/>
    <property type="match status" value="1"/>
</dbReference>
<keyword evidence="2" id="KW-1185">Reference proteome</keyword>
<dbReference type="Proteomes" id="UP001320245">
    <property type="component" value="Unassembled WGS sequence"/>
</dbReference>
<reference evidence="1 2" key="1">
    <citation type="journal article" date="2023" name="PLoS ONE">
        <title>Cytospora paraplurivora sp. nov. isolated from orchards with fruit tree decline syndrome in Ontario, Canada.</title>
        <authorList>
            <person name="Ilyukhin E."/>
            <person name="Nguyen H.D.T."/>
            <person name="Castle A.J."/>
            <person name="Ellouze W."/>
        </authorList>
    </citation>
    <scope>NUCLEOTIDE SEQUENCE [LARGE SCALE GENOMIC DNA]</scope>
    <source>
        <strain evidence="1 2">FDS-564</strain>
    </source>
</reference>